<feature type="domain" description="Spore coat protein U/FanG" evidence="2">
    <location>
        <begin position="207"/>
        <end position="342"/>
    </location>
</feature>
<evidence type="ECO:0000256" key="1">
    <source>
        <dbReference type="SAM" id="SignalP"/>
    </source>
</evidence>
<dbReference type="InterPro" id="IPR007893">
    <property type="entry name" value="Spore_coat_U/FanG"/>
</dbReference>
<organism evidence="3 4">
    <name type="scientific">Acinetobacter baumannii (strain ATCC 19606 / DSM 30007 / JCM 6841 / CCUG 19606 / CIP 70.34 / NBRC 109757 / NCIMB 12457 / NCTC 12156 / 81)</name>
    <dbReference type="NCBI Taxonomy" id="575584"/>
    <lineage>
        <taxon>Bacteria</taxon>
        <taxon>Pseudomonadati</taxon>
        <taxon>Pseudomonadota</taxon>
        <taxon>Gammaproteobacteria</taxon>
        <taxon>Moraxellales</taxon>
        <taxon>Moraxellaceae</taxon>
        <taxon>Acinetobacter</taxon>
        <taxon>Acinetobacter calcoaceticus/baumannii complex</taxon>
    </lineage>
</organism>
<sequence>MSRGIFAMNIKTKKLLRHLCMFSGLMLTGNMAHAACSVSASGTSSISVPSIYLMENGENSSQFNSGLSCTGFSLALANMTYLKYRVEQMSNSFTNAQTGEKLNAIILDSNNEIISLGQEKDMSSFTLVNLFSGPDGNLPFYIRLPAGQSVSPGVYQADSPLKVKWFYSVPAVAIVGIGVFFESPGFRRGALGIGFNWGSGADSLGSLSITVLPDCRILAQDVNFGTAAFASKLEPVQSSMGIRCSVNTPYYVSLNNGLSPQNGNQRAMKSQTGNTFLKYDIFKNSSNDRWGSGNERWSSLNATINPGVHNGVTQQNYVFTTKIVDENADTIPAGTYQDTVTVQVEF</sequence>
<evidence type="ECO:0000313" key="4">
    <source>
        <dbReference type="Proteomes" id="UP000005740"/>
    </source>
</evidence>
<dbReference type="InterPro" id="IPR008966">
    <property type="entry name" value="Adhesion_dom_sf"/>
</dbReference>
<dbReference type="SMART" id="SM00972">
    <property type="entry name" value="SCPU"/>
    <property type="match status" value="1"/>
</dbReference>
<name>D0C5T4_ACIB2</name>
<dbReference type="SUPFAM" id="SSF49401">
    <property type="entry name" value="Bacterial adhesins"/>
    <property type="match status" value="1"/>
</dbReference>
<dbReference type="Proteomes" id="UP000005740">
    <property type="component" value="Unassembled WGS sequence"/>
</dbReference>
<evidence type="ECO:0000259" key="2">
    <source>
        <dbReference type="Pfam" id="PF05229"/>
    </source>
</evidence>
<dbReference type="EMBL" id="GG704572">
    <property type="protein sequence ID" value="EEX04349.1"/>
    <property type="molecule type" value="Genomic_DNA"/>
</dbReference>
<feature type="chain" id="PRO_5003006929" evidence="1">
    <location>
        <begin position="35"/>
        <end position="346"/>
    </location>
</feature>
<gene>
    <name evidence="3" type="primary">csuE</name>
    <name evidence="3" type="ORF">HMPREF0010_00114</name>
</gene>
<dbReference type="Pfam" id="PF05229">
    <property type="entry name" value="SCPU"/>
    <property type="match status" value="1"/>
</dbReference>
<dbReference type="PANTHER" id="PTHR37089">
    <property type="entry name" value="PROTEIN U-RELATED"/>
    <property type="match status" value="1"/>
</dbReference>
<dbReference type="InterPro" id="IPR053167">
    <property type="entry name" value="Spore_coat_component"/>
</dbReference>
<evidence type="ECO:0000313" key="3">
    <source>
        <dbReference type="EMBL" id="EEX04349.1"/>
    </source>
</evidence>
<keyword evidence="1" id="KW-0732">Signal</keyword>
<dbReference type="PANTHER" id="PTHR37089:SF1">
    <property type="entry name" value="MEMBRANE PROTEIN"/>
    <property type="match status" value="1"/>
</dbReference>
<feature type="signal peptide" evidence="1">
    <location>
        <begin position="1"/>
        <end position="34"/>
    </location>
</feature>
<accession>D0C5T4</accession>
<protein>
    <submittedName>
        <fullName evidence="3">Protein CsuE</fullName>
    </submittedName>
</protein>
<reference evidence="4" key="1">
    <citation type="journal article" date="2012" name="PLoS ONE">
        <title>The success of Acinetobacter species; genetic, metabolic and virulence attributes.</title>
        <authorList>
            <person name="Peleg A.Y."/>
            <person name="de Breij A."/>
            <person name="Adams M.D."/>
            <person name="Cerqueira G.M."/>
            <person name="Mocali S."/>
            <person name="Galardini M."/>
            <person name="Nibbering P.H."/>
            <person name="Earl A.M."/>
            <person name="Ward D.V."/>
            <person name="Paterson D.L."/>
            <person name="Seifert H."/>
            <person name="Dijkshoorn L."/>
        </authorList>
    </citation>
    <scope>NUCLEOTIDE SEQUENCE [LARGE SCALE GENOMIC DNA]</scope>
    <source>
        <strain evidence="4">ATCC 19606 / DSM 30007 / JCM 6841 / CCUG 19606 / CIP 70.34 / NBRC 109757 / NCIMB 12457 / NCTC 12156 / 81</strain>
    </source>
</reference>
<dbReference type="AlphaFoldDB" id="D0C5T4"/>
<proteinExistence type="predicted"/>